<feature type="binding site" evidence="8">
    <location>
        <position position="65"/>
    </location>
    <ligand>
        <name>[4Fe-4S] cluster</name>
        <dbReference type="ChEBI" id="CHEBI:49883"/>
        <note>4Fe-4S-S-AdoMet</note>
    </ligand>
</feature>
<keyword evidence="6 8" id="KW-0408">Iron</keyword>
<keyword evidence="4 8" id="KW-0479">Metal-binding</keyword>
<dbReference type="PIRSF" id="PIRSF004869">
    <property type="entry name" value="PflX_prd"/>
    <property type="match status" value="1"/>
</dbReference>
<keyword evidence="3 8" id="KW-0949">S-adenosyl-L-methionine</keyword>
<proteinExistence type="inferred from homology"/>
<dbReference type="PANTHER" id="PTHR43075">
    <property type="entry name" value="FORMATE LYASE ACTIVATING ENZYME, PUTATIVE (AFU_ORTHOLOGUE AFUA_2G15630)-RELATED"/>
    <property type="match status" value="1"/>
</dbReference>
<protein>
    <submittedName>
        <fullName evidence="10">Radical SAM protein</fullName>
    </submittedName>
</protein>
<keyword evidence="2" id="KW-0004">4Fe-4S</keyword>
<name>A0A975F2R5_9SPIR</name>
<gene>
    <name evidence="10" type="ORF">HRQ91_00355</name>
</gene>
<dbReference type="GO" id="GO:0051539">
    <property type="term" value="F:4 iron, 4 sulfur cluster binding"/>
    <property type="evidence" value="ECO:0007669"/>
    <property type="project" value="UniProtKB-KW"/>
</dbReference>
<evidence type="ECO:0000256" key="6">
    <source>
        <dbReference type="ARBA" id="ARBA00023004"/>
    </source>
</evidence>
<evidence type="ECO:0000313" key="11">
    <source>
        <dbReference type="Proteomes" id="UP000671908"/>
    </source>
</evidence>
<feature type="binding site" evidence="8">
    <location>
        <position position="69"/>
    </location>
    <ligand>
        <name>[4Fe-4S] cluster</name>
        <dbReference type="ChEBI" id="CHEBI:49883"/>
        <note>4Fe-4S-S-AdoMet</note>
    </ligand>
</feature>
<dbReference type="PROSITE" id="PS01087">
    <property type="entry name" value="RADICAL_ACTIVATING"/>
    <property type="match status" value="1"/>
</dbReference>
<evidence type="ECO:0000256" key="8">
    <source>
        <dbReference type="PIRSR" id="PIRSR004869-50"/>
    </source>
</evidence>
<evidence type="ECO:0000256" key="3">
    <source>
        <dbReference type="ARBA" id="ARBA00022691"/>
    </source>
</evidence>
<dbReference type="SFLD" id="SFLDS00029">
    <property type="entry name" value="Radical_SAM"/>
    <property type="match status" value="1"/>
</dbReference>
<dbReference type="InterPro" id="IPR016431">
    <property type="entry name" value="Pyrv-formate_lyase-activ_prd"/>
</dbReference>
<keyword evidence="5" id="KW-0560">Oxidoreductase</keyword>
<reference evidence="10 11" key="1">
    <citation type="journal article" date="2021" name="Microbiol. Resour. Announc.">
        <title>Complete Genome Sequences of Three Human Oral Treponema parvum Isolates.</title>
        <authorList>
            <person name="Zeng H."/>
            <person name="Watt R.M."/>
        </authorList>
    </citation>
    <scope>NUCLEOTIDE SEQUENCE [LARGE SCALE GENOMIC DNA]</scope>
    <source>
        <strain evidence="10 11">ATCC 700770</strain>
    </source>
</reference>
<dbReference type="InterPro" id="IPR040085">
    <property type="entry name" value="MJ0674-like"/>
</dbReference>
<feature type="binding site" evidence="8">
    <location>
        <position position="72"/>
    </location>
    <ligand>
        <name>[4Fe-4S] cluster</name>
        <dbReference type="ChEBI" id="CHEBI:49883"/>
        <note>4Fe-4S-S-AdoMet</note>
    </ligand>
</feature>
<feature type="domain" description="Radical SAM core" evidence="9">
    <location>
        <begin position="60"/>
        <end position="186"/>
    </location>
</feature>
<comment type="cofactor">
    <cofactor evidence="8">
        <name>[4Fe-4S] cluster</name>
        <dbReference type="ChEBI" id="CHEBI:49883"/>
    </cofactor>
    <text evidence="8">Binds 1 [4Fe-4S] cluster. The cluster is coordinated with 3 cysteines and an exchangeable S-adenosyl-L-methionine.</text>
</comment>
<keyword evidence="11" id="KW-1185">Reference proteome</keyword>
<dbReference type="RefSeq" id="WP_210119763.1">
    <property type="nucleotide sequence ID" value="NZ_CP054142.1"/>
</dbReference>
<comment type="similarity">
    <text evidence="1">Belongs to the organic radical-activating enzymes family.</text>
</comment>
<dbReference type="SUPFAM" id="SSF102114">
    <property type="entry name" value="Radical SAM enzymes"/>
    <property type="match status" value="1"/>
</dbReference>
<dbReference type="InterPro" id="IPR007197">
    <property type="entry name" value="rSAM"/>
</dbReference>
<dbReference type="AlphaFoldDB" id="A0A975F2R5"/>
<dbReference type="Gene3D" id="3.20.20.70">
    <property type="entry name" value="Aldolase class I"/>
    <property type="match status" value="1"/>
</dbReference>
<evidence type="ECO:0000313" key="10">
    <source>
        <dbReference type="EMBL" id="QTQ13029.1"/>
    </source>
</evidence>
<accession>A0A975F2R5</accession>
<dbReference type="InterPro" id="IPR013785">
    <property type="entry name" value="Aldolase_TIM"/>
</dbReference>
<dbReference type="Proteomes" id="UP000671908">
    <property type="component" value="Chromosome"/>
</dbReference>
<evidence type="ECO:0000256" key="7">
    <source>
        <dbReference type="ARBA" id="ARBA00023014"/>
    </source>
</evidence>
<dbReference type="CDD" id="cd01335">
    <property type="entry name" value="Radical_SAM"/>
    <property type="match status" value="1"/>
</dbReference>
<dbReference type="Pfam" id="PF04055">
    <property type="entry name" value="Radical_SAM"/>
    <property type="match status" value="1"/>
</dbReference>
<dbReference type="GO" id="GO:0016491">
    <property type="term" value="F:oxidoreductase activity"/>
    <property type="evidence" value="ECO:0007669"/>
    <property type="project" value="UniProtKB-KW"/>
</dbReference>
<dbReference type="KEGG" id="tpav:HRQ91_00355"/>
<dbReference type="GO" id="GO:0046872">
    <property type="term" value="F:metal ion binding"/>
    <property type="evidence" value="ECO:0007669"/>
    <property type="project" value="UniProtKB-KW"/>
</dbReference>
<dbReference type="InterPro" id="IPR058240">
    <property type="entry name" value="rSAM_sf"/>
</dbReference>
<evidence type="ECO:0000256" key="1">
    <source>
        <dbReference type="ARBA" id="ARBA00009777"/>
    </source>
</evidence>
<evidence type="ECO:0000256" key="5">
    <source>
        <dbReference type="ARBA" id="ARBA00023002"/>
    </source>
</evidence>
<sequence length="336" mass="37654">MHNRLSLYKKCFQCPRKCGADRTGKKTGVCGESENIRIASACLHFGEEPPVTVYGGSGTVFFTGCTLKCAFCQNYQIAQQGMGRDVSSDEFISICLKLQDAGAENINLVTASHCIPKLAEYLRDARRAGLTIPFCWNSSAYENVEMLELLRGTVTVWLPDLKTLSAALAGRLFAAADYPQVAVKAILWMMEASPLKLVEKNSDGKTKEKIQSGVIIRHLFLPGRFEETADTLDWLKHNADKKAVISLMSQYTPVPFAGAEDELLKRKASLSAIENRLVTAEEDQDLKDLIEAYDFEYLFYQELSNDTSWLPDFKCAQPFSNELARPFWHWKTGFCV</sequence>
<dbReference type="SFLD" id="SFLDG01099">
    <property type="entry name" value="Uncharacterised_Radical_SAM_Su"/>
    <property type="match status" value="1"/>
</dbReference>
<dbReference type="InterPro" id="IPR001989">
    <property type="entry name" value="Radical_activat_CS"/>
</dbReference>
<dbReference type="PANTHER" id="PTHR43075:SF1">
    <property type="entry name" value="FORMATE LYASE ACTIVATING ENZYME, PUTATIVE (AFU_ORTHOLOGUE AFUA_2G15630)-RELATED"/>
    <property type="match status" value="1"/>
</dbReference>
<evidence type="ECO:0000256" key="4">
    <source>
        <dbReference type="ARBA" id="ARBA00022723"/>
    </source>
</evidence>
<keyword evidence="7 8" id="KW-0411">Iron-sulfur</keyword>
<organism evidence="10 11">
    <name type="scientific">Treponema parvum</name>
    <dbReference type="NCBI Taxonomy" id="138851"/>
    <lineage>
        <taxon>Bacteria</taxon>
        <taxon>Pseudomonadati</taxon>
        <taxon>Spirochaetota</taxon>
        <taxon>Spirochaetia</taxon>
        <taxon>Spirochaetales</taxon>
        <taxon>Treponemataceae</taxon>
        <taxon>Treponema</taxon>
    </lineage>
</organism>
<dbReference type="EMBL" id="CP054142">
    <property type="protein sequence ID" value="QTQ13029.1"/>
    <property type="molecule type" value="Genomic_DNA"/>
</dbReference>
<evidence type="ECO:0000259" key="9">
    <source>
        <dbReference type="Pfam" id="PF04055"/>
    </source>
</evidence>
<evidence type="ECO:0000256" key="2">
    <source>
        <dbReference type="ARBA" id="ARBA00022485"/>
    </source>
</evidence>